<feature type="compositionally biased region" description="Polar residues" evidence="1">
    <location>
        <begin position="53"/>
        <end position="74"/>
    </location>
</feature>
<evidence type="ECO:0000313" key="3">
    <source>
        <dbReference type="Proteomes" id="UP000002700"/>
    </source>
</evidence>
<dbReference type="HOGENOM" id="CLU_1233123_0_0_4"/>
<dbReference type="EMBL" id="CP000124">
    <property type="protein sequence ID" value="ABA50633.1"/>
    <property type="molecule type" value="Genomic_DNA"/>
</dbReference>
<evidence type="ECO:0000256" key="1">
    <source>
        <dbReference type="SAM" id="MobiDB-lite"/>
    </source>
</evidence>
<proteinExistence type="predicted"/>
<dbReference type="KEGG" id="bpm:BURPS1710b_3197"/>
<evidence type="ECO:0000313" key="2">
    <source>
        <dbReference type="EMBL" id="ABA50633.1"/>
    </source>
</evidence>
<name>Q3JPD4_BURP1</name>
<gene>
    <name evidence="2" type="ordered locus">BURPS1710b_3197</name>
</gene>
<feature type="region of interest" description="Disordered" evidence="1">
    <location>
        <begin position="1"/>
        <end position="74"/>
    </location>
</feature>
<feature type="compositionally biased region" description="Low complexity" evidence="1">
    <location>
        <begin position="16"/>
        <end position="36"/>
    </location>
</feature>
<organism evidence="2 3">
    <name type="scientific">Burkholderia pseudomallei (strain 1710b)</name>
    <dbReference type="NCBI Taxonomy" id="320372"/>
    <lineage>
        <taxon>Bacteria</taxon>
        <taxon>Pseudomonadati</taxon>
        <taxon>Pseudomonadota</taxon>
        <taxon>Betaproteobacteria</taxon>
        <taxon>Burkholderiales</taxon>
        <taxon>Burkholderiaceae</taxon>
        <taxon>Burkholderia</taxon>
        <taxon>pseudomallei group</taxon>
    </lineage>
</organism>
<accession>Q3JPD4</accession>
<protein>
    <submittedName>
        <fullName evidence="2">Uncharacterized protein</fullName>
    </submittedName>
</protein>
<dbReference type="EnsemblBacteria" id="ABA50633">
    <property type="protein sequence ID" value="ABA50633"/>
    <property type="gene ID" value="BURPS1710b_3197"/>
</dbReference>
<dbReference type="Proteomes" id="UP000002700">
    <property type="component" value="Chromosome I"/>
</dbReference>
<sequence length="224" mass="22676">MCRRTRGGRAGGRQDSTSFAPTATSVAASTRRSSPSGARADRWLPTTIPGTDPISSDTSIAQSTEPSIQCPTPATSVSGTACAMSEPTMRVVDSAGYSSSRTVTPIAPAPTEVSDTSTPSTAPVSTVAASVRVGLGGSARVRFAANAASCGRNSSDSDVSSNAAPSTNWIIRLVSCECMPCACRNHSVIAAAGTLPAARRPVIRHSTVPLSPCTKVPVALVSAA</sequence>
<feature type="region of interest" description="Disordered" evidence="1">
    <location>
        <begin position="100"/>
        <end position="122"/>
    </location>
</feature>
<reference evidence="2 3" key="1">
    <citation type="submission" date="2005-09" db="EMBL/GenBank/DDBJ databases">
        <authorList>
            <person name="Woods D.E."/>
            <person name="Nierman W.C."/>
        </authorList>
    </citation>
    <scope>NUCLEOTIDE SEQUENCE [LARGE SCALE GENOMIC DNA]</scope>
    <source>
        <strain evidence="2 3">1710b</strain>
    </source>
</reference>
<dbReference type="AlphaFoldDB" id="Q3JPD4"/>